<dbReference type="KEGG" id="daw:HS1_002137"/>
<dbReference type="InterPro" id="IPR007172">
    <property type="entry name" value="DUF374"/>
</dbReference>
<dbReference type="SUPFAM" id="SSF69593">
    <property type="entry name" value="Glycerol-3-phosphate (1)-acyltransferase"/>
    <property type="match status" value="1"/>
</dbReference>
<protein>
    <submittedName>
        <fullName evidence="2">Protein containing DUF374</fullName>
    </submittedName>
</protein>
<dbReference type="RefSeq" id="WP_066065191.1">
    <property type="nucleotide sequence ID" value="NZ_CP013015.1"/>
</dbReference>
<dbReference type="OrthoDB" id="9810508at2"/>
<sequence length="206" mass="22906">MIKKLASSLAPLFIDFLYKTCRIKEKFLSSLPYSPVIYAGWHGILPGIFLLGRKRKIATIVSKSEDGELIVPAFKKFGFTVFRGSSHRGGIPALKQLANILKQGYDVGLAVDGSQGPLHKVQGGVLFLARHSGYPIVPLNVVYKYSITLPSWDKMEIPIPFSSGVVVYGKPLYVSKSANKDEINKLALELEKYLFYLGTLGKEWLR</sequence>
<gene>
    <name evidence="2" type="ORF">HS1_002137</name>
</gene>
<proteinExistence type="predicted"/>
<accession>A0A7U4QM74</accession>
<feature type="domain" description="DUF374" evidence="1">
    <location>
        <begin position="52"/>
        <end position="117"/>
    </location>
</feature>
<dbReference type="Pfam" id="PF04028">
    <property type="entry name" value="DUF374"/>
    <property type="match status" value="1"/>
</dbReference>
<keyword evidence="3" id="KW-1185">Reference proteome</keyword>
<evidence type="ECO:0000313" key="3">
    <source>
        <dbReference type="Proteomes" id="UP000070560"/>
    </source>
</evidence>
<evidence type="ECO:0000259" key="1">
    <source>
        <dbReference type="Pfam" id="PF04028"/>
    </source>
</evidence>
<dbReference type="AlphaFoldDB" id="A0A7U4QM74"/>
<dbReference type="Proteomes" id="UP000070560">
    <property type="component" value="Chromosome"/>
</dbReference>
<dbReference type="EMBL" id="CP013015">
    <property type="protein sequence ID" value="AMM41923.1"/>
    <property type="molecule type" value="Genomic_DNA"/>
</dbReference>
<name>A0A7U4QM74_DESA2</name>
<reference evidence="2 3" key="1">
    <citation type="submission" date="2015-10" db="EMBL/GenBank/DDBJ databases">
        <title>Candidatus Desulfofervidus auxilii, a hydrogenotrophic sulfate-reducing bacterium involved in the thermophilic anaerobic oxidation of methane.</title>
        <authorList>
            <person name="Krukenberg V."/>
            <person name="Richter M."/>
            <person name="Wegener G."/>
        </authorList>
    </citation>
    <scope>NUCLEOTIDE SEQUENCE [LARGE SCALE GENOMIC DNA]</scope>
    <source>
        <strain evidence="2 3">HS1</strain>
    </source>
</reference>
<evidence type="ECO:0000313" key="2">
    <source>
        <dbReference type="EMBL" id="AMM41923.1"/>
    </source>
</evidence>
<organism evidence="2 3">
    <name type="scientific">Desulfofervidus auxilii</name>
    <dbReference type="NCBI Taxonomy" id="1621989"/>
    <lineage>
        <taxon>Bacteria</taxon>
        <taxon>Pseudomonadati</taxon>
        <taxon>Thermodesulfobacteriota</taxon>
        <taxon>Candidatus Desulfofervidia</taxon>
        <taxon>Candidatus Desulfofervidales</taxon>
        <taxon>Candidatus Desulfofervidaceae</taxon>
        <taxon>Candidatus Desulfofervidus</taxon>
    </lineage>
</organism>
<dbReference type="CDD" id="cd07983">
    <property type="entry name" value="LPLAT_DUF374-like"/>
    <property type="match status" value="1"/>
</dbReference>